<dbReference type="InterPro" id="IPR050490">
    <property type="entry name" value="Bact_solute-bd_prot1"/>
</dbReference>
<dbReference type="PANTHER" id="PTHR43649">
    <property type="entry name" value="ARABINOSE-BINDING PROTEIN-RELATED"/>
    <property type="match status" value="1"/>
</dbReference>
<keyword evidence="1" id="KW-0732">Signal</keyword>
<comment type="caution">
    <text evidence="2">The sequence shown here is derived from an EMBL/GenBank/DDBJ whole genome shotgun (WGS) entry which is preliminary data.</text>
</comment>
<sequence>MKAIKMTKWLALGVCVFGLTACGKSSNSTENSKNEITFWNPFTGADSSNMGAMIDAYNQTDPEYKIKNVSLKESDMYDKIPTVVNSGKNIPDLMIVHAERIKQYHDNNMLEDYDALLENHPTIIGENYVEEAWKLGELDGKRYSIPLDIHSWGTYYNKELVEKYAPDSLADEILTFDEIKEAGKKAAADDIRGVAVTWVKPNFLSLLKQYGGELTENGTDPTLDTKATKDAIGLWNELYEEGVTTKDGEDPTQLFLSGKLLFFPEGTWVQNNIKDAKFEWGLTNSPQLSDDLNQAVNWASSHQFVRFNSTERTEEKDKGIMEFLEWIRNNSLEWAKAGQNPATLNILEDEEYQKLPHSLFISTPEQQQTLNIFDYKYNGYVAEYLDAQGFDTIFGKQKVDDFSSGMQKEVADKIAKDSSNK</sequence>
<name>A0A2C9XQY3_9ENTE</name>
<evidence type="ECO:0008006" key="4">
    <source>
        <dbReference type="Google" id="ProtNLM"/>
    </source>
</evidence>
<dbReference type="SUPFAM" id="SSF53850">
    <property type="entry name" value="Periplasmic binding protein-like II"/>
    <property type="match status" value="1"/>
</dbReference>
<dbReference type="EMBL" id="NGMO01000001">
    <property type="protein sequence ID" value="OTP12593.1"/>
    <property type="molecule type" value="Genomic_DNA"/>
</dbReference>
<dbReference type="AlphaFoldDB" id="A0A2C9XQY3"/>
<dbReference type="InterPro" id="IPR006059">
    <property type="entry name" value="SBP"/>
</dbReference>
<dbReference type="STRING" id="1987383.A5844_000826"/>
<gene>
    <name evidence="2" type="ORF">A5844_000826</name>
</gene>
<keyword evidence="3" id="KW-1185">Reference proteome</keyword>
<evidence type="ECO:0000313" key="3">
    <source>
        <dbReference type="Proteomes" id="UP000194933"/>
    </source>
</evidence>
<feature type="chain" id="PRO_5038873477" description="Extracellular solute-binding protein" evidence="1">
    <location>
        <begin position="22"/>
        <end position="421"/>
    </location>
</feature>
<dbReference type="Pfam" id="PF13416">
    <property type="entry name" value="SBP_bac_8"/>
    <property type="match status" value="1"/>
</dbReference>
<dbReference type="Proteomes" id="UP000194933">
    <property type="component" value="Unassembled WGS sequence"/>
</dbReference>
<evidence type="ECO:0000256" key="1">
    <source>
        <dbReference type="SAM" id="SignalP"/>
    </source>
</evidence>
<evidence type="ECO:0000313" key="2">
    <source>
        <dbReference type="EMBL" id="OTP12593.1"/>
    </source>
</evidence>
<reference evidence="2 3" key="1">
    <citation type="submission" date="2017-05" db="EMBL/GenBank/DDBJ databases">
        <title>The Genome Sequence of Enterococcus sp. 10A9_DIV0425.</title>
        <authorList>
            <consortium name="The Broad Institute Genomics Platform"/>
            <consortium name="The Broad Institute Genomic Center for Infectious Diseases"/>
            <person name="Earl A."/>
            <person name="Manson A."/>
            <person name="Schwartman J."/>
            <person name="Gilmore M."/>
            <person name="Abouelleil A."/>
            <person name="Cao P."/>
            <person name="Chapman S."/>
            <person name="Cusick C."/>
            <person name="Shea T."/>
            <person name="Young S."/>
            <person name="Neafsey D."/>
            <person name="Nusbaum C."/>
            <person name="Birren B."/>
        </authorList>
    </citation>
    <scope>NUCLEOTIDE SEQUENCE [LARGE SCALE GENOMIC DNA]</scope>
    <source>
        <strain evidence="2 3">10A9_DIV0425</strain>
    </source>
</reference>
<dbReference type="PANTHER" id="PTHR43649:SF14">
    <property type="entry name" value="BLR3389 PROTEIN"/>
    <property type="match status" value="1"/>
</dbReference>
<proteinExistence type="predicted"/>
<dbReference type="RefSeq" id="WP_086284006.1">
    <property type="nucleotide sequence ID" value="NZ_NGMO01000001.1"/>
</dbReference>
<accession>A0A2C9XQY3</accession>
<dbReference type="PROSITE" id="PS51257">
    <property type="entry name" value="PROKAR_LIPOPROTEIN"/>
    <property type="match status" value="1"/>
</dbReference>
<organism evidence="2 3">
    <name type="scientific">Candidatus Enterococcus wittei</name>
    <dbReference type="NCBI Taxonomy" id="1987383"/>
    <lineage>
        <taxon>Bacteria</taxon>
        <taxon>Bacillati</taxon>
        <taxon>Bacillota</taxon>
        <taxon>Bacilli</taxon>
        <taxon>Lactobacillales</taxon>
        <taxon>Enterococcaceae</taxon>
        <taxon>Enterococcus</taxon>
    </lineage>
</organism>
<feature type="signal peptide" evidence="1">
    <location>
        <begin position="1"/>
        <end position="21"/>
    </location>
</feature>
<dbReference type="Gene3D" id="3.40.190.10">
    <property type="entry name" value="Periplasmic binding protein-like II"/>
    <property type="match status" value="1"/>
</dbReference>
<protein>
    <recommendedName>
        <fullName evidence="4">Extracellular solute-binding protein</fullName>
    </recommendedName>
</protein>